<dbReference type="InterPro" id="IPR050097">
    <property type="entry name" value="Ferredoxin-NADP_redctase_2"/>
</dbReference>
<dbReference type="SUPFAM" id="SSF51905">
    <property type="entry name" value="FAD/NAD(P)-binding domain"/>
    <property type="match status" value="1"/>
</dbReference>
<dbReference type="PRINTS" id="PR00469">
    <property type="entry name" value="PNDRDTASEII"/>
</dbReference>
<dbReference type="STRING" id="1801992.A2Y98_00460"/>
<keyword evidence="2" id="KW-0560">Oxidoreductase</keyword>
<dbReference type="Pfam" id="PF07992">
    <property type="entry name" value="Pyr_redox_2"/>
    <property type="match status" value="1"/>
</dbReference>
<dbReference type="InterPro" id="IPR036188">
    <property type="entry name" value="FAD/NAD-bd_sf"/>
</dbReference>
<feature type="domain" description="FAD/NAD(P)-binding" evidence="3">
    <location>
        <begin position="4"/>
        <end position="293"/>
    </location>
</feature>
<dbReference type="GO" id="GO:0016491">
    <property type="term" value="F:oxidoreductase activity"/>
    <property type="evidence" value="ECO:0007669"/>
    <property type="project" value="UniProtKB-KW"/>
</dbReference>
<gene>
    <name evidence="4" type="ORF">A2Y98_00460</name>
</gene>
<proteinExistence type="predicted"/>
<name>A0A1G2F7Z2_9BACT</name>
<dbReference type="PANTHER" id="PTHR48105">
    <property type="entry name" value="THIOREDOXIN REDUCTASE 1-RELATED-RELATED"/>
    <property type="match status" value="1"/>
</dbReference>
<evidence type="ECO:0000259" key="3">
    <source>
        <dbReference type="Pfam" id="PF07992"/>
    </source>
</evidence>
<evidence type="ECO:0000256" key="1">
    <source>
        <dbReference type="ARBA" id="ARBA00022630"/>
    </source>
</evidence>
<dbReference type="EMBL" id="MHMW01000021">
    <property type="protein sequence ID" value="OGZ34007.1"/>
    <property type="molecule type" value="Genomic_DNA"/>
</dbReference>
<protein>
    <recommendedName>
        <fullName evidence="3">FAD/NAD(P)-binding domain-containing protein</fullName>
    </recommendedName>
</protein>
<sequence length="316" mass="34806">MNYELIIIGGGPGAMSAAIYAARKKIKTLLVAKILGGQMMEGYQIENYLGVPGLMGADLTKKFAEHLKKFEKNSGQGIFDLEIKEGEEVKNIKMAPDSGEFEVCSDRRIYITKSIIIATGRAERKLEVPGTKEFEGKGITYCATCDAPLFRDKIVAVIGAGDSGQDTVWQLTKYASKIYLLNRYNELRGDDKNLQEKLKKEPKVQTLSEVELIKILGDKFVTALVYRNFRSKEEKQIEVNGIFVEIGSTPASSFVKGLLRCNEKGEIIVDHNSCVTSVPGIFAAGDVTDILEKQIIISAGEGAKSALSAYNYLKNR</sequence>
<dbReference type="AlphaFoldDB" id="A0A1G2F7Z2"/>
<comment type="caution">
    <text evidence="4">The sequence shown here is derived from an EMBL/GenBank/DDBJ whole genome shotgun (WGS) entry which is preliminary data.</text>
</comment>
<reference evidence="4 5" key="1">
    <citation type="journal article" date="2016" name="Nat. Commun.">
        <title>Thousands of microbial genomes shed light on interconnected biogeochemical processes in an aquifer system.</title>
        <authorList>
            <person name="Anantharaman K."/>
            <person name="Brown C.T."/>
            <person name="Hug L.A."/>
            <person name="Sharon I."/>
            <person name="Castelle C.J."/>
            <person name="Probst A.J."/>
            <person name="Thomas B.C."/>
            <person name="Singh A."/>
            <person name="Wilkins M.J."/>
            <person name="Karaoz U."/>
            <person name="Brodie E.L."/>
            <person name="Williams K.H."/>
            <person name="Hubbard S.S."/>
            <person name="Banfield J.F."/>
        </authorList>
    </citation>
    <scope>NUCLEOTIDE SEQUENCE [LARGE SCALE GENOMIC DNA]</scope>
</reference>
<dbReference type="PRINTS" id="PR00368">
    <property type="entry name" value="FADPNR"/>
</dbReference>
<dbReference type="InterPro" id="IPR023753">
    <property type="entry name" value="FAD/NAD-binding_dom"/>
</dbReference>
<evidence type="ECO:0000256" key="2">
    <source>
        <dbReference type="ARBA" id="ARBA00023002"/>
    </source>
</evidence>
<accession>A0A1G2F7Z2</accession>
<dbReference type="Gene3D" id="3.50.50.60">
    <property type="entry name" value="FAD/NAD(P)-binding domain"/>
    <property type="match status" value="2"/>
</dbReference>
<evidence type="ECO:0000313" key="4">
    <source>
        <dbReference type="EMBL" id="OGZ34007.1"/>
    </source>
</evidence>
<keyword evidence="1" id="KW-0285">Flavoprotein</keyword>
<dbReference type="Proteomes" id="UP000179099">
    <property type="component" value="Unassembled WGS sequence"/>
</dbReference>
<organism evidence="4 5">
    <name type="scientific">Candidatus Portnoybacteria bacterium RBG_19FT_COMBO_36_7</name>
    <dbReference type="NCBI Taxonomy" id="1801992"/>
    <lineage>
        <taxon>Bacteria</taxon>
        <taxon>Candidatus Portnoyibacteriota</taxon>
    </lineage>
</organism>
<evidence type="ECO:0000313" key="5">
    <source>
        <dbReference type="Proteomes" id="UP000179099"/>
    </source>
</evidence>